<name>A0A927AMQ0_9BACT</name>
<evidence type="ECO:0000313" key="1">
    <source>
        <dbReference type="EMBL" id="MBD2700259.1"/>
    </source>
</evidence>
<dbReference type="AlphaFoldDB" id="A0A927AMQ0"/>
<dbReference type="Pfam" id="PF07366">
    <property type="entry name" value="SnoaL"/>
    <property type="match status" value="1"/>
</dbReference>
<dbReference type="Proteomes" id="UP000598820">
    <property type="component" value="Unassembled WGS sequence"/>
</dbReference>
<dbReference type="PANTHER" id="PTHR38436">
    <property type="entry name" value="POLYKETIDE CYCLASE SNOAL-LIKE DOMAIN"/>
    <property type="match status" value="1"/>
</dbReference>
<reference evidence="1" key="1">
    <citation type="submission" date="2020-09" db="EMBL/GenBank/DDBJ databases">
        <authorList>
            <person name="Kim M.K."/>
        </authorList>
    </citation>
    <scope>NUCLEOTIDE SEQUENCE</scope>
    <source>
        <strain evidence="1">BT702</strain>
    </source>
</reference>
<dbReference type="GO" id="GO:0030638">
    <property type="term" value="P:polyketide metabolic process"/>
    <property type="evidence" value="ECO:0007669"/>
    <property type="project" value="InterPro"/>
</dbReference>
<dbReference type="InterPro" id="IPR032710">
    <property type="entry name" value="NTF2-like_dom_sf"/>
</dbReference>
<comment type="caution">
    <text evidence="1">The sequence shown here is derived from an EMBL/GenBank/DDBJ whole genome shotgun (WGS) entry which is preliminary data.</text>
</comment>
<sequence length="133" mass="15184">MRNTTATVLHQWFNKVWNDDDEAAIDKLMTSDSFAHGILTEDQPKGAEGFKLFFRDFRQQFSQVRVDVDDVICQDDMESARTTVNAIHTETGKPVSFSGLCMVRTKDGKIAEAWNNYDFLDLYQQLGQKLTPA</sequence>
<gene>
    <name evidence="1" type="ORF">IC229_06420</name>
</gene>
<dbReference type="RefSeq" id="WP_190886125.1">
    <property type="nucleotide sequence ID" value="NZ_JACWZY010000004.1"/>
</dbReference>
<dbReference type="InterPro" id="IPR009959">
    <property type="entry name" value="Cyclase_SnoaL-like"/>
</dbReference>
<dbReference type="PANTHER" id="PTHR38436:SF1">
    <property type="entry name" value="ESTER CYCLASE"/>
    <property type="match status" value="1"/>
</dbReference>
<keyword evidence="2" id="KW-1185">Reference proteome</keyword>
<dbReference type="SUPFAM" id="SSF54427">
    <property type="entry name" value="NTF2-like"/>
    <property type="match status" value="1"/>
</dbReference>
<dbReference type="EMBL" id="JACWZY010000004">
    <property type="protein sequence ID" value="MBD2700259.1"/>
    <property type="molecule type" value="Genomic_DNA"/>
</dbReference>
<accession>A0A927AMQ0</accession>
<organism evidence="1 2">
    <name type="scientific">Spirosoma profusum</name>
    <dbReference type="NCBI Taxonomy" id="2771354"/>
    <lineage>
        <taxon>Bacteria</taxon>
        <taxon>Pseudomonadati</taxon>
        <taxon>Bacteroidota</taxon>
        <taxon>Cytophagia</taxon>
        <taxon>Cytophagales</taxon>
        <taxon>Cytophagaceae</taxon>
        <taxon>Spirosoma</taxon>
    </lineage>
</organism>
<dbReference type="Gene3D" id="3.10.450.50">
    <property type="match status" value="1"/>
</dbReference>
<evidence type="ECO:0000313" key="2">
    <source>
        <dbReference type="Proteomes" id="UP000598820"/>
    </source>
</evidence>
<proteinExistence type="predicted"/>
<protein>
    <submittedName>
        <fullName evidence="1">Ester cyclase</fullName>
    </submittedName>
</protein>